<dbReference type="SUPFAM" id="SSF55753">
    <property type="entry name" value="Actin depolymerizing proteins"/>
    <property type="match status" value="2"/>
</dbReference>
<evidence type="ECO:0000256" key="6">
    <source>
        <dbReference type="ARBA" id="ARBA00023212"/>
    </source>
</evidence>
<dbReference type="EMBL" id="JAHDYR010000012">
    <property type="protein sequence ID" value="KAG9395031.1"/>
    <property type="molecule type" value="Genomic_DNA"/>
</dbReference>
<dbReference type="PANTHER" id="PTHR13759">
    <property type="entry name" value="TWINFILIN"/>
    <property type="match status" value="1"/>
</dbReference>
<proteinExistence type="inferred from homology"/>
<name>A0A8J6BYZ8_9EUKA</name>
<dbReference type="GO" id="GO:0030042">
    <property type="term" value="P:actin filament depolymerization"/>
    <property type="evidence" value="ECO:0007669"/>
    <property type="project" value="TreeGrafter"/>
</dbReference>
<dbReference type="GO" id="GO:0051016">
    <property type="term" value="P:barbed-end actin filament capping"/>
    <property type="evidence" value="ECO:0007669"/>
    <property type="project" value="TreeGrafter"/>
</dbReference>
<comment type="subcellular location">
    <subcellularLocation>
        <location evidence="1">Cytoplasm</location>
        <location evidence="1">Cytoskeleton</location>
    </subcellularLocation>
</comment>
<organism evidence="9 10">
    <name type="scientific">Carpediemonas membranifera</name>
    <dbReference type="NCBI Taxonomy" id="201153"/>
    <lineage>
        <taxon>Eukaryota</taxon>
        <taxon>Metamonada</taxon>
        <taxon>Carpediemonas-like organisms</taxon>
        <taxon>Carpediemonas</taxon>
    </lineage>
</organism>
<evidence type="ECO:0000256" key="4">
    <source>
        <dbReference type="ARBA" id="ARBA00022737"/>
    </source>
</evidence>
<dbReference type="InterPro" id="IPR028458">
    <property type="entry name" value="Twinfilin"/>
</dbReference>
<dbReference type="OrthoDB" id="10006997at2759"/>
<comment type="similarity">
    <text evidence="2">Belongs to the actin-binding proteins ADF family. Twinfilin subfamily.</text>
</comment>
<evidence type="ECO:0000256" key="2">
    <source>
        <dbReference type="ARBA" id="ARBA00009557"/>
    </source>
</evidence>
<dbReference type="Gene3D" id="3.40.20.10">
    <property type="entry name" value="Severin"/>
    <property type="match status" value="2"/>
</dbReference>
<keyword evidence="3" id="KW-0963">Cytoplasm</keyword>
<reference evidence="9" key="1">
    <citation type="submission" date="2021-05" db="EMBL/GenBank/DDBJ databases">
        <title>A free-living protist that lacks canonical eukaryotic 1 DNA replication and segregation systems.</title>
        <authorList>
            <person name="Salas-Leiva D.E."/>
            <person name="Tromer E.C."/>
            <person name="Curtis B.A."/>
            <person name="Jerlstrom-Hultqvist J."/>
            <person name="Kolisko M."/>
            <person name="Yi Z."/>
            <person name="Salas-Leiva J.S."/>
            <person name="Gallot-Lavallee L."/>
            <person name="Kops G.J.P.L."/>
            <person name="Archibald J.M."/>
            <person name="Simpson A.G.B."/>
            <person name="Roger A.J."/>
        </authorList>
    </citation>
    <scope>NUCLEOTIDE SEQUENCE</scope>
    <source>
        <strain evidence="9">BICM</strain>
    </source>
</reference>
<comment type="subunit">
    <text evidence="7">Interacts with G-actin; ADP-actin form.</text>
</comment>
<evidence type="ECO:0000256" key="7">
    <source>
        <dbReference type="ARBA" id="ARBA00038532"/>
    </source>
</evidence>
<dbReference type="GO" id="GO:0003785">
    <property type="term" value="F:actin monomer binding"/>
    <property type="evidence" value="ECO:0007669"/>
    <property type="project" value="TreeGrafter"/>
</dbReference>
<evidence type="ECO:0000313" key="10">
    <source>
        <dbReference type="Proteomes" id="UP000717585"/>
    </source>
</evidence>
<dbReference type="PANTHER" id="PTHR13759:SF1">
    <property type="entry name" value="TWINFILIN"/>
    <property type="match status" value="1"/>
</dbReference>
<evidence type="ECO:0000259" key="8">
    <source>
        <dbReference type="PROSITE" id="PS51263"/>
    </source>
</evidence>
<evidence type="ECO:0000256" key="5">
    <source>
        <dbReference type="ARBA" id="ARBA00023203"/>
    </source>
</evidence>
<dbReference type="GO" id="GO:0005737">
    <property type="term" value="C:cytoplasm"/>
    <property type="evidence" value="ECO:0007669"/>
    <property type="project" value="TreeGrafter"/>
</dbReference>
<sequence>MSIRTNIHCTAELKAAFEQSENTRAIFAKVVDEEVVLMSSVAKSSSDEEDYTAVLDSMAEECHYVLFHLDTDRWTLINFVPEETPVRAKMLASSVGDGLKKDLGLNLFNKDVHATEKADLSFGQLDVTLAPVDTSEALADSEKEVIAMERDAGEVAVQGASVMSFAVTDAAAETIRLFKGEGTDLVALNVTDDERVELLAKDTMPGLEGGMFLLRRVQGRAVFVMFVPETLPVKAKMVLTSAKGGLVAQVKALGLDLAKTIECREADTLEADIEAAVEPEADATMEYKPKFKRPARPGRRRV</sequence>
<evidence type="ECO:0000256" key="3">
    <source>
        <dbReference type="ARBA" id="ARBA00022490"/>
    </source>
</evidence>
<keyword evidence="6" id="KW-0206">Cytoskeleton</keyword>
<dbReference type="Proteomes" id="UP000717585">
    <property type="component" value="Unassembled WGS sequence"/>
</dbReference>
<dbReference type="GO" id="GO:0005884">
    <property type="term" value="C:actin filament"/>
    <property type="evidence" value="ECO:0007669"/>
    <property type="project" value="TreeGrafter"/>
</dbReference>
<feature type="domain" description="ADF-H" evidence="8">
    <location>
        <begin position="1"/>
        <end position="130"/>
    </location>
</feature>
<accession>A0A8J6BYZ8</accession>
<keyword evidence="10" id="KW-1185">Reference proteome</keyword>
<dbReference type="AlphaFoldDB" id="A0A8J6BYZ8"/>
<evidence type="ECO:0000256" key="1">
    <source>
        <dbReference type="ARBA" id="ARBA00004245"/>
    </source>
</evidence>
<keyword evidence="4" id="KW-0677">Repeat</keyword>
<evidence type="ECO:0000313" key="9">
    <source>
        <dbReference type="EMBL" id="KAG9395031.1"/>
    </source>
</evidence>
<gene>
    <name evidence="9" type="ORF">J8273_0243</name>
</gene>
<dbReference type="PROSITE" id="PS51263">
    <property type="entry name" value="ADF_H"/>
    <property type="match status" value="1"/>
</dbReference>
<keyword evidence="5" id="KW-0009">Actin-binding</keyword>
<protein>
    <submittedName>
        <fullName evidence="9">Cofilin/tropomyosin-type actin-binding protein</fullName>
    </submittedName>
</protein>
<comment type="caution">
    <text evidence="9">The sequence shown here is derived from an EMBL/GenBank/DDBJ whole genome shotgun (WGS) entry which is preliminary data.</text>
</comment>
<dbReference type="SMART" id="SM00102">
    <property type="entry name" value="ADF"/>
    <property type="match status" value="1"/>
</dbReference>
<dbReference type="Pfam" id="PF00241">
    <property type="entry name" value="Cofilin_ADF"/>
    <property type="match status" value="1"/>
</dbReference>
<dbReference type="InterPro" id="IPR002108">
    <property type="entry name" value="ADF-H"/>
</dbReference>
<dbReference type="GO" id="GO:0051015">
    <property type="term" value="F:actin filament binding"/>
    <property type="evidence" value="ECO:0007669"/>
    <property type="project" value="TreeGrafter"/>
</dbReference>
<dbReference type="InterPro" id="IPR029006">
    <property type="entry name" value="ADF-H/Gelsolin-like_dom_sf"/>
</dbReference>